<proteinExistence type="predicted"/>
<protein>
    <submittedName>
        <fullName evidence="1">Uncharacterized protein</fullName>
    </submittedName>
</protein>
<keyword evidence="2" id="KW-1185">Reference proteome</keyword>
<evidence type="ECO:0000313" key="1">
    <source>
        <dbReference type="EMBL" id="RNA26283.1"/>
    </source>
</evidence>
<comment type="caution">
    <text evidence="1">The sequence shown here is derived from an EMBL/GenBank/DDBJ whole genome shotgun (WGS) entry which is preliminary data.</text>
</comment>
<organism evidence="1 2">
    <name type="scientific">Brachionus plicatilis</name>
    <name type="common">Marine rotifer</name>
    <name type="synonym">Brachionus muelleri</name>
    <dbReference type="NCBI Taxonomy" id="10195"/>
    <lineage>
        <taxon>Eukaryota</taxon>
        <taxon>Metazoa</taxon>
        <taxon>Spiralia</taxon>
        <taxon>Gnathifera</taxon>
        <taxon>Rotifera</taxon>
        <taxon>Eurotatoria</taxon>
        <taxon>Monogononta</taxon>
        <taxon>Pseudotrocha</taxon>
        <taxon>Ploima</taxon>
        <taxon>Brachionidae</taxon>
        <taxon>Brachionus</taxon>
    </lineage>
</organism>
<reference evidence="1 2" key="1">
    <citation type="journal article" date="2018" name="Sci. Rep.">
        <title>Genomic signatures of local adaptation to the degree of environmental predictability in rotifers.</title>
        <authorList>
            <person name="Franch-Gras L."/>
            <person name="Hahn C."/>
            <person name="Garcia-Roger E.M."/>
            <person name="Carmona M.J."/>
            <person name="Serra M."/>
            <person name="Gomez A."/>
        </authorList>
    </citation>
    <scope>NUCLEOTIDE SEQUENCE [LARGE SCALE GENOMIC DNA]</scope>
    <source>
        <strain evidence="1">HYR1</strain>
    </source>
</reference>
<gene>
    <name evidence="1" type="ORF">BpHYR1_025137</name>
</gene>
<sequence length="130" mass="15331">MYFTIDGHFSLKLFVNGSCLSCFFEPFQLLKSFFNEIKKKNRNKRKKTPFLSDSNCELIGIVNHKEDNLNSCSEVEDDFSFYVVKSDLNQDILFYFRHTKATHNLENKEISKYLVSKYPNVLNQIKLNIL</sequence>
<dbReference type="Proteomes" id="UP000276133">
    <property type="component" value="Unassembled WGS sequence"/>
</dbReference>
<evidence type="ECO:0000313" key="2">
    <source>
        <dbReference type="Proteomes" id="UP000276133"/>
    </source>
</evidence>
<dbReference type="EMBL" id="REGN01002767">
    <property type="protein sequence ID" value="RNA26283.1"/>
    <property type="molecule type" value="Genomic_DNA"/>
</dbReference>
<accession>A0A3M7RRT0</accession>
<dbReference type="AlphaFoldDB" id="A0A3M7RRT0"/>
<name>A0A3M7RRT0_BRAPC</name>